<dbReference type="PANTHER" id="PTHR14969">
    <property type="entry name" value="SPHINGOSINE-1-PHOSPHATE PHOSPHOHYDROLASE"/>
    <property type="match status" value="1"/>
</dbReference>
<name>A0A7I9VHG1_9BACT</name>
<dbReference type="RefSeq" id="WP_176062675.1">
    <property type="nucleotide sequence ID" value="NZ_BJTG01000001.1"/>
</dbReference>
<evidence type="ECO:0000256" key="1">
    <source>
        <dbReference type="ARBA" id="ARBA00004651"/>
    </source>
</evidence>
<dbReference type="GO" id="GO:0005886">
    <property type="term" value="C:plasma membrane"/>
    <property type="evidence" value="ECO:0007669"/>
    <property type="project" value="UniProtKB-SubCell"/>
</dbReference>
<dbReference type="Proteomes" id="UP000503640">
    <property type="component" value="Unassembled WGS sequence"/>
</dbReference>
<comment type="caution">
    <text evidence="8">The sequence shown here is derived from an EMBL/GenBank/DDBJ whole genome shotgun (WGS) entry which is preliminary data.</text>
</comment>
<keyword evidence="9" id="KW-1185">Reference proteome</keyword>
<keyword evidence="2" id="KW-1003">Cell membrane</keyword>
<dbReference type="AlphaFoldDB" id="A0A7I9VHG1"/>
<evidence type="ECO:0000313" key="8">
    <source>
        <dbReference type="EMBL" id="GEJ55824.1"/>
    </source>
</evidence>
<accession>A0A7I9VHG1</accession>
<organism evidence="8 9">
    <name type="scientific">Anaeromyxobacter diazotrophicus</name>
    <dbReference type="NCBI Taxonomy" id="2590199"/>
    <lineage>
        <taxon>Bacteria</taxon>
        <taxon>Pseudomonadati</taxon>
        <taxon>Myxococcota</taxon>
        <taxon>Myxococcia</taxon>
        <taxon>Myxococcales</taxon>
        <taxon>Cystobacterineae</taxon>
        <taxon>Anaeromyxobacteraceae</taxon>
        <taxon>Anaeromyxobacter</taxon>
    </lineage>
</organism>
<gene>
    <name evidence="8" type="ORF">AMYX_05650</name>
</gene>
<dbReference type="Gene3D" id="1.20.144.10">
    <property type="entry name" value="Phosphatidic acid phosphatase type 2/haloperoxidase"/>
    <property type="match status" value="1"/>
</dbReference>
<keyword evidence="3" id="KW-0812">Transmembrane</keyword>
<reference evidence="9" key="1">
    <citation type="journal article" date="2020" name="Appl. Environ. Microbiol.">
        <title>Diazotrophic Anaeromyxobacter Isolates from Soils.</title>
        <authorList>
            <person name="Masuda Y."/>
            <person name="Yamanaka H."/>
            <person name="Xu Z.X."/>
            <person name="Shiratori Y."/>
            <person name="Aono T."/>
            <person name="Amachi S."/>
            <person name="Senoo K."/>
            <person name="Itoh H."/>
        </authorList>
    </citation>
    <scope>NUCLEOTIDE SEQUENCE [LARGE SCALE GENOMIC DNA]</scope>
    <source>
        <strain evidence="9">R267</strain>
    </source>
</reference>
<protein>
    <recommendedName>
        <fullName evidence="7">Phosphatidic acid phosphatase type 2/haloperoxidase domain-containing protein</fullName>
    </recommendedName>
</protein>
<dbReference type="EMBL" id="BJTG01000001">
    <property type="protein sequence ID" value="GEJ55824.1"/>
    <property type="molecule type" value="Genomic_DNA"/>
</dbReference>
<sequence>MESRELELQVVEGALAGASVEPERLARLARLLGYDERLLLHFRRYHGPWRTRLARLLTAAGDARSWTAAALALLATGRRPTVHLGLRVGLGALAGALAAQALKRSLNRARPTTAIEGFEALAENPDAFSFPSGHTAAAFAVAVAVAGEPYFAGPPALLLATGIALSRIYLGAHYPLDVAVGTLLGAAAGAGTRLLVP</sequence>
<dbReference type="PANTHER" id="PTHR14969:SF62">
    <property type="entry name" value="DECAPRENYLPHOSPHORYL-5-PHOSPHORIBOSE PHOSPHATASE RV3807C-RELATED"/>
    <property type="match status" value="1"/>
</dbReference>
<evidence type="ECO:0000256" key="4">
    <source>
        <dbReference type="ARBA" id="ARBA00022801"/>
    </source>
</evidence>
<evidence type="ECO:0000256" key="2">
    <source>
        <dbReference type="ARBA" id="ARBA00022475"/>
    </source>
</evidence>
<dbReference type="SMART" id="SM00014">
    <property type="entry name" value="acidPPc"/>
    <property type="match status" value="1"/>
</dbReference>
<feature type="domain" description="Phosphatidic acid phosphatase type 2/haloperoxidase" evidence="7">
    <location>
        <begin position="83"/>
        <end position="193"/>
    </location>
</feature>
<dbReference type="Pfam" id="PF01569">
    <property type="entry name" value="PAP2"/>
    <property type="match status" value="1"/>
</dbReference>
<proteinExistence type="predicted"/>
<evidence type="ECO:0000313" key="9">
    <source>
        <dbReference type="Proteomes" id="UP000503640"/>
    </source>
</evidence>
<dbReference type="CDD" id="cd01610">
    <property type="entry name" value="PAP2_like"/>
    <property type="match status" value="1"/>
</dbReference>
<evidence type="ECO:0000256" key="3">
    <source>
        <dbReference type="ARBA" id="ARBA00022692"/>
    </source>
</evidence>
<evidence type="ECO:0000256" key="5">
    <source>
        <dbReference type="ARBA" id="ARBA00022989"/>
    </source>
</evidence>
<dbReference type="SUPFAM" id="SSF48317">
    <property type="entry name" value="Acid phosphatase/Vanadium-dependent haloperoxidase"/>
    <property type="match status" value="1"/>
</dbReference>
<keyword evidence="5" id="KW-1133">Transmembrane helix</keyword>
<keyword evidence="4" id="KW-0378">Hydrolase</keyword>
<dbReference type="InterPro" id="IPR000326">
    <property type="entry name" value="PAP2/HPO"/>
</dbReference>
<dbReference type="InterPro" id="IPR036938">
    <property type="entry name" value="PAP2/HPO_sf"/>
</dbReference>
<keyword evidence="6" id="KW-0472">Membrane</keyword>
<evidence type="ECO:0000256" key="6">
    <source>
        <dbReference type="ARBA" id="ARBA00023136"/>
    </source>
</evidence>
<dbReference type="GO" id="GO:0016787">
    <property type="term" value="F:hydrolase activity"/>
    <property type="evidence" value="ECO:0007669"/>
    <property type="project" value="UniProtKB-KW"/>
</dbReference>
<comment type="subcellular location">
    <subcellularLocation>
        <location evidence="1">Cell membrane</location>
        <topology evidence="1">Multi-pass membrane protein</topology>
    </subcellularLocation>
</comment>
<evidence type="ECO:0000259" key="7">
    <source>
        <dbReference type="SMART" id="SM00014"/>
    </source>
</evidence>